<dbReference type="InterPro" id="IPR026992">
    <property type="entry name" value="DIOX_N"/>
</dbReference>
<evidence type="ECO:0000313" key="5">
    <source>
        <dbReference type="Proteomes" id="UP000054266"/>
    </source>
</evidence>
<accession>A0A0D2FHX1</accession>
<feature type="domain" description="Fe2OG dioxygenase" evidence="3">
    <location>
        <begin position="155"/>
        <end position="259"/>
    </location>
</feature>
<dbReference type="Pfam" id="PF03171">
    <property type="entry name" value="2OG-FeII_Oxy"/>
    <property type="match status" value="1"/>
</dbReference>
<dbReference type="HOGENOM" id="CLU_010119_6_2_1"/>
<dbReference type="SUPFAM" id="SSF51197">
    <property type="entry name" value="Clavaminate synthase-like"/>
    <property type="match status" value="1"/>
</dbReference>
<dbReference type="InterPro" id="IPR050231">
    <property type="entry name" value="Iron_ascorbate_oxido_reductase"/>
</dbReference>
<dbReference type="Pfam" id="PF14226">
    <property type="entry name" value="DIOX_N"/>
    <property type="match status" value="1"/>
</dbReference>
<evidence type="ECO:0000256" key="2">
    <source>
        <dbReference type="RuleBase" id="RU003682"/>
    </source>
</evidence>
<keyword evidence="2" id="KW-0479">Metal-binding</keyword>
<dbReference type="AlphaFoldDB" id="A0A0D2FHX1"/>
<keyword evidence="2" id="KW-0408">Iron</keyword>
<dbReference type="STRING" id="5601.A0A0D2FHX1"/>
<dbReference type="GO" id="GO:0046872">
    <property type="term" value="F:metal ion binding"/>
    <property type="evidence" value="ECO:0007669"/>
    <property type="project" value="UniProtKB-KW"/>
</dbReference>
<dbReference type="GO" id="GO:0016491">
    <property type="term" value="F:oxidoreductase activity"/>
    <property type="evidence" value="ECO:0007669"/>
    <property type="project" value="UniProtKB-KW"/>
</dbReference>
<dbReference type="PANTHER" id="PTHR47990">
    <property type="entry name" value="2-OXOGLUTARATE (2OG) AND FE(II)-DEPENDENT OXYGENASE SUPERFAMILY PROTEIN-RELATED"/>
    <property type="match status" value="1"/>
</dbReference>
<protein>
    <recommendedName>
        <fullName evidence="3">Fe2OG dioxygenase domain-containing protein</fullName>
    </recommendedName>
</protein>
<sequence length="337" mass="37937">MASLAGDFPVLDYTKFKTDFQGFADALFTAANKWGFFVLLGTGVNPDEMFDMSQQFFHLPLEEKASKLLNGQSIGYDGKSPTTWSAAEGMTFGTNPGGILTTDHLPTWWDQARRQKIEAFKAQCYDLSVDLLSCFATQLGLDKDHFLHSHLHKEPGNNLKLIRYPPMREQPGQGVPRLAEHTDWGSITFVFSKQAGLEIRDPNNEWRQVPVFDGGIVVNIGDALSLWTGKALKSTMHRITWENLPKDKDRYSIAYFINPNYDAVLNPKSLTPSLAPELNSNLTYRDYYQLRLRLTYAVQDDDKVKEVGEDVDVSTLDVVRKLNVANSGVLESHLIKA</sequence>
<dbReference type="GO" id="GO:0044283">
    <property type="term" value="P:small molecule biosynthetic process"/>
    <property type="evidence" value="ECO:0007669"/>
    <property type="project" value="UniProtKB-ARBA"/>
</dbReference>
<dbReference type="Proteomes" id="UP000054266">
    <property type="component" value="Unassembled WGS sequence"/>
</dbReference>
<evidence type="ECO:0000313" key="4">
    <source>
        <dbReference type="EMBL" id="KIW66370.1"/>
    </source>
</evidence>
<evidence type="ECO:0000256" key="1">
    <source>
        <dbReference type="ARBA" id="ARBA00008056"/>
    </source>
</evidence>
<keyword evidence="5" id="KW-1185">Reference proteome</keyword>
<dbReference type="InterPro" id="IPR005123">
    <property type="entry name" value="Oxoglu/Fe-dep_dioxygenase_dom"/>
</dbReference>
<dbReference type="InterPro" id="IPR044861">
    <property type="entry name" value="IPNS-like_FE2OG_OXY"/>
</dbReference>
<gene>
    <name evidence="4" type="ORF">PV04_05706</name>
</gene>
<evidence type="ECO:0000259" key="3">
    <source>
        <dbReference type="PROSITE" id="PS51471"/>
    </source>
</evidence>
<reference evidence="4 5" key="1">
    <citation type="submission" date="2015-01" db="EMBL/GenBank/DDBJ databases">
        <title>The Genome Sequence of Capronia semiimmersa CBS27337.</title>
        <authorList>
            <consortium name="The Broad Institute Genomics Platform"/>
            <person name="Cuomo C."/>
            <person name="de Hoog S."/>
            <person name="Gorbushina A."/>
            <person name="Stielow B."/>
            <person name="Teixiera M."/>
            <person name="Abouelleil A."/>
            <person name="Chapman S.B."/>
            <person name="Priest M."/>
            <person name="Young S.K."/>
            <person name="Wortman J."/>
            <person name="Nusbaum C."/>
            <person name="Birren B."/>
        </authorList>
    </citation>
    <scope>NUCLEOTIDE SEQUENCE [LARGE SCALE GENOMIC DNA]</scope>
    <source>
        <strain evidence="4 5">CBS 27337</strain>
    </source>
</reference>
<dbReference type="Gene3D" id="2.60.120.330">
    <property type="entry name" value="B-lactam Antibiotic, Isopenicillin N Synthase, Chain"/>
    <property type="match status" value="1"/>
</dbReference>
<dbReference type="PROSITE" id="PS51471">
    <property type="entry name" value="FE2OG_OXY"/>
    <property type="match status" value="1"/>
</dbReference>
<proteinExistence type="inferred from homology"/>
<organism evidence="4 5">
    <name type="scientific">Phialophora macrospora</name>
    <dbReference type="NCBI Taxonomy" id="1851006"/>
    <lineage>
        <taxon>Eukaryota</taxon>
        <taxon>Fungi</taxon>
        <taxon>Dikarya</taxon>
        <taxon>Ascomycota</taxon>
        <taxon>Pezizomycotina</taxon>
        <taxon>Eurotiomycetes</taxon>
        <taxon>Chaetothyriomycetidae</taxon>
        <taxon>Chaetothyriales</taxon>
        <taxon>Herpotrichiellaceae</taxon>
        <taxon>Phialophora</taxon>
    </lineage>
</organism>
<keyword evidence="2" id="KW-0560">Oxidoreductase</keyword>
<dbReference type="EMBL" id="KN846959">
    <property type="protein sequence ID" value="KIW66370.1"/>
    <property type="molecule type" value="Genomic_DNA"/>
</dbReference>
<dbReference type="InterPro" id="IPR027443">
    <property type="entry name" value="IPNS-like_sf"/>
</dbReference>
<name>A0A0D2FHX1_9EURO</name>
<comment type="similarity">
    <text evidence="1 2">Belongs to the iron/ascorbate-dependent oxidoreductase family.</text>
</comment>